<dbReference type="AlphaFoldDB" id="A0A8H7IAN7"/>
<organism evidence="11 12">
    <name type="scientific">Rhizoctonia solani</name>
    <dbReference type="NCBI Taxonomy" id="456999"/>
    <lineage>
        <taxon>Eukaryota</taxon>
        <taxon>Fungi</taxon>
        <taxon>Dikarya</taxon>
        <taxon>Basidiomycota</taxon>
        <taxon>Agaricomycotina</taxon>
        <taxon>Agaricomycetes</taxon>
        <taxon>Cantharellales</taxon>
        <taxon>Ceratobasidiaceae</taxon>
        <taxon>Rhizoctonia</taxon>
    </lineage>
</organism>
<evidence type="ECO:0000259" key="10">
    <source>
        <dbReference type="PROSITE" id="PS51405"/>
    </source>
</evidence>
<proteinExistence type="inferred from homology"/>
<feature type="region of interest" description="Disordered" evidence="8">
    <location>
        <begin position="150"/>
        <end position="173"/>
    </location>
</feature>
<comment type="caution">
    <text evidence="11">The sequence shown here is derived from an EMBL/GenBank/DDBJ whole genome shotgun (WGS) entry which is preliminary data.</text>
</comment>
<feature type="chain" id="PRO_5034868610" evidence="9">
    <location>
        <begin position="23"/>
        <end position="406"/>
    </location>
</feature>
<name>A0A8H7IAN7_9AGAM</name>
<dbReference type="Proteomes" id="UP000614334">
    <property type="component" value="Unassembled WGS sequence"/>
</dbReference>
<dbReference type="PANTHER" id="PTHR33577:SF1">
    <property type="entry name" value="HEME HALOPEROXIDASE FAMILY PROFILE DOMAIN-CONTAINING PROTEIN"/>
    <property type="match status" value="1"/>
</dbReference>
<accession>A0A8H7IAN7</accession>
<dbReference type="EMBL" id="JACYCF010000013">
    <property type="protein sequence ID" value="KAF8753308.1"/>
    <property type="molecule type" value="Genomic_DNA"/>
</dbReference>
<keyword evidence="3" id="KW-0349">Heme</keyword>
<reference evidence="11" key="1">
    <citation type="submission" date="2020-09" db="EMBL/GenBank/DDBJ databases">
        <title>Comparative genome analyses of four rice-infecting Rhizoctonia solani isolates reveal extensive enrichment of homogalacturonan modification genes.</title>
        <authorList>
            <person name="Lee D.-Y."/>
            <person name="Jeon J."/>
            <person name="Kim K.-T."/>
            <person name="Cheong K."/>
            <person name="Song H."/>
            <person name="Choi G."/>
            <person name="Ko J."/>
            <person name="Opiyo S.O."/>
            <person name="Zuo S."/>
            <person name="Madhav S."/>
            <person name="Lee Y.-H."/>
            <person name="Wang G.-L."/>
        </authorList>
    </citation>
    <scope>NUCLEOTIDE SEQUENCE</scope>
    <source>
        <strain evidence="11">AG1-IA B2</strain>
    </source>
</reference>
<feature type="signal peptide" evidence="9">
    <location>
        <begin position="1"/>
        <end position="22"/>
    </location>
</feature>
<dbReference type="InterPro" id="IPR000028">
    <property type="entry name" value="Chloroperoxidase"/>
</dbReference>
<feature type="domain" description="Heme haloperoxidase family profile" evidence="10">
    <location>
        <begin position="64"/>
        <end position="319"/>
    </location>
</feature>
<comment type="similarity">
    <text evidence="7">Belongs to the chloroperoxidase family.</text>
</comment>
<keyword evidence="6" id="KW-0408">Iron</keyword>
<comment type="cofactor">
    <cofactor evidence="1">
        <name>heme b</name>
        <dbReference type="ChEBI" id="CHEBI:60344"/>
    </cofactor>
</comment>
<gene>
    <name evidence="11" type="ORF">RHS01_06913</name>
</gene>
<dbReference type="Gene3D" id="1.10.489.10">
    <property type="entry name" value="Chloroperoxidase-like"/>
    <property type="match status" value="1"/>
</dbReference>
<evidence type="ECO:0000256" key="7">
    <source>
        <dbReference type="ARBA" id="ARBA00025795"/>
    </source>
</evidence>
<keyword evidence="4" id="KW-0479">Metal-binding</keyword>
<evidence type="ECO:0000313" key="11">
    <source>
        <dbReference type="EMBL" id="KAF8753308.1"/>
    </source>
</evidence>
<dbReference type="PANTHER" id="PTHR33577">
    <property type="entry name" value="STERIGMATOCYSTIN BIOSYNTHESIS PEROXIDASE STCC-RELATED"/>
    <property type="match status" value="1"/>
</dbReference>
<dbReference type="SUPFAM" id="SSF47571">
    <property type="entry name" value="Cloroperoxidase"/>
    <property type="match status" value="1"/>
</dbReference>
<evidence type="ECO:0000256" key="5">
    <source>
        <dbReference type="ARBA" id="ARBA00023002"/>
    </source>
</evidence>
<evidence type="ECO:0000313" key="12">
    <source>
        <dbReference type="Proteomes" id="UP000614334"/>
    </source>
</evidence>
<keyword evidence="9" id="KW-0732">Signal</keyword>
<evidence type="ECO:0000256" key="1">
    <source>
        <dbReference type="ARBA" id="ARBA00001970"/>
    </source>
</evidence>
<keyword evidence="5" id="KW-0560">Oxidoreductase</keyword>
<evidence type="ECO:0000256" key="4">
    <source>
        <dbReference type="ARBA" id="ARBA00022723"/>
    </source>
</evidence>
<keyword evidence="2 11" id="KW-0575">Peroxidase</keyword>
<sequence length="406" mass="43688">MRVLLMLYHLLSLRLSWPSAVGGSKSSESSGCPYAANAAKLKRQSNAASLATFDPVKQKVDVTGEHAFQPPRAGDKRGPCPGLNVCVLATQRTEETNHQFTGSRESWVSSSQRSAVYDGNPLTLDWSIGASDQSSIDWPGSDIVENRRISGRASSPPLLSAPQGLSGSHNKYEGDASATRADAYMNNGDASSLNLTYFKQLYDLQPDPSANFDYDIIIQHRLARRQYSVSTNPHFFNGPFSGFIALPAAYSFITRFMSNYSAEHPEGILNHDVLKSFYGVSGSGNNLTYQRGYEYNTELDDNEAEQRQSQTGKVNSFAGVNVGDITGGVYNSANLLEGNNLICFAFQAAQQAIPDVLKGILGDLTAALGLWAAKITPALLGLGCPELTKYDRSVLGSYPGSGGGAL</sequence>
<dbReference type="Pfam" id="PF01328">
    <property type="entry name" value="Peroxidase_2"/>
    <property type="match status" value="1"/>
</dbReference>
<evidence type="ECO:0000256" key="2">
    <source>
        <dbReference type="ARBA" id="ARBA00022559"/>
    </source>
</evidence>
<dbReference type="PROSITE" id="PS51405">
    <property type="entry name" value="HEME_HALOPEROXIDASE"/>
    <property type="match status" value="1"/>
</dbReference>
<dbReference type="GO" id="GO:0046872">
    <property type="term" value="F:metal ion binding"/>
    <property type="evidence" value="ECO:0007669"/>
    <property type="project" value="UniProtKB-KW"/>
</dbReference>
<evidence type="ECO:0000256" key="9">
    <source>
        <dbReference type="SAM" id="SignalP"/>
    </source>
</evidence>
<dbReference type="GO" id="GO:0004601">
    <property type="term" value="F:peroxidase activity"/>
    <property type="evidence" value="ECO:0007669"/>
    <property type="project" value="UniProtKB-KW"/>
</dbReference>
<evidence type="ECO:0000256" key="6">
    <source>
        <dbReference type="ARBA" id="ARBA00023004"/>
    </source>
</evidence>
<evidence type="ECO:0000256" key="8">
    <source>
        <dbReference type="SAM" id="MobiDB-lite"/>
    </source>
</evidence>
<protein>
    <submittedName>
        <fullName evidence="11">Peroxidase, family 2</fullName>
    </submittedName>
</protein>
<dbReference type="InterPro" id="IPR036851">
    <property type="entry name" value="Chloroperoxidase-like_sf"/>
</dbReference>
<evidence type="ECO:0000256" key="3">
    <source>
        <dbReference type="ARBA" id="ARBA00022617"/>
    </source>
</evidence>